<sequence>MFGRIVVALMALAPTICLAGTVWERGVARGLDTYVAAIDGGRVTIACDPDRVHGTTPQGTIVILMPKDRSATRVVFLAESGEQAAFDLRDGVAAQAMTDPDDWETMTGMMREGGRVAVVTARDAFTLDLAPLPSLHCS</sequence>
<accession>A0A0M6XUN2</accession>
<keyword evidence="1" id="KW-0732">Signal</keyword>
<reference evidence="2 3" key="1">
    <citation type="submission" date="2015-07" db="EMBL/GenBank/DDBJ databases">
        <authorList>
            <person name="Noorani M."/>
        </authorList>
    </citation>
    <scope>NUCLEOTIDE SEQUENCE [LARGE SCALE GENOMIC DNA]</scope>
    <source>
        <strain evidence="2 3">CECT 5088</strain>
    </source>
</reference>
<feature type="chain" id="PRO_5005807192" evidence="1">
    <location>
        <begin position="20"/>
        <end position="138"/>
    </location>
</feature>
<dbReference type="OrthoDB" id="7742622at2"/>
<dbReference type="RefSeq" id="WP_055684216.1">
    <property type="nucleotide sequence ID" value="NZ_CXPG01000027.1"/>
</dbReference>
<keyword evidence="3" id="KW-1185">Reference proteome</keyword>
<organism evidence="2 3">
    <name type="scientific">Jannaschia rubra</name>
    <dbReference type="NCBI Taxonomy" id="282197"/>
    <lineage>
        <taxon>Bacteria</taxon>
        <taxon>Pseudomonadati</taxon>
        <taxon>Pseudomonadota</taxon>
        <taxon>Alphaproteobacteria</taxon>
        <taxon>Rhodobacterales</taxon>
        <taxon>Roseobacteraceae</taxon>
        <taxon>Jannaschia</taxon>
    </lineage>
</organism>
<gene>
    <name evidence="2" type="ORF">JAN5088_03652</name>
</gene>
<feature type="signal peptide" evidence="1">
    <location>
        <begin position="1"/>
        <end position="19"/>
    </location>
</feature>
<dbReference type="AlphaFoldDB" id="A0A0M6XUN2"/>
<evidence type="ECO:0000313" key="2">
    <source>
        <dbReference type="EMBL" id="CTQ34856.1"/>
    </source>
</evidence>
<dbReference type="Proteomes" id="UP000048908">
    <property type="component" value="Unassembled WGS sequence"/>
</dbReference>
<protein>
    <submittedName>
        <fullName evidence="2">Uncharacterized protein</fullName>
    </submittedName>
</protein>
<name>A0A0M6XUN2_9RHOB</name>
<evidence type="ECO:0000256" key="1">
    <source>
        <dbReference type="SAM" id="SignalP"/>
    </source>
</evidence>
<proteinExistence type="predicted"/>
<evidence type="ECO:0000313" key="3">
    <source>
        <dbReference type="Proteomes" id="UP000048908"/>
    </source>
</evidence>
<dbReference type="EMBL" id="CXPG01000027">
    <property type="protein sequence ID" value="CTQ34856.1"/>
    <property type="molecule type" value="Genomic_DNA"/>
</dbReference>